<organism evidence="2 3">
    <name type="scientific">Protopolystoma xenopodis</name>
    <dbReference type="NCBI Taxonomy" id="117903"/>
    <lineage>
        <taxon>Eukaryota</taxon>
        <taxon>Metazoa</taxon>
        <taxon>Spiralia</taxon>
        <taxon>Lophotrochozoa</taxon>
        <taxon>Platyhelminthes</taxon>
        <taxon>Monogenea</taxon>
        <taxon>Polyopisthocotylea</taxon>
        <taxon>Polystomatidea</taxon>
        <taxon>Polystomatidae</taxon>
        <taxon>Protopolystoma</taxon>
    </lineage>
</organism>
<evidence type="ECO:0000313" key="2">
    <source>
        <dbReference type="EMBL" id="VEL10518.1"/>
    </source>
</evidence>
<comment type="caution">
    <text evidence="2">The sequence shown here is derived from an EMBL/GenBank/DDBJ whole genome shotgun (WGS) entry which is preliminary data.</text>
</comment>
<feature type="region of interest" description="Disordered" evidence="1">
    <location>
        <begin position="13"/>
        <end position="82"/>
    </location>
</feature>
<accession>A0A3S5BNC3</accession>
<proteinExistence type="predicted"/>
<keyword evidence="3" id="KW-1185">Reference proteome</keyword>
<dbReference type="Proteomes" id="UP000784294">
    <property type="component" value="Unassembled WGS sequence"/>
</dbReference>
<evidence type="ECO:0000256" key="1">
    <source>
        <dbReference type="SAM" id="MobiDB-lite"/>
    </source>
</evidence>
<feature type="compositionally biased region" description="Polar residues" evidence="1">
    <location>
        <begin position="42"/>
        <end position="70"/>
    </location>
</feature>
<evidence type="ECO:0000313" key="3">
    <source>
        <dbReference type="Proteomes" id="UP000784294"/>
    </source>
</evidence>
<gene>
    <name evidence="2" type="ORF">PXEA_LOCUS3958</name>
</gene>
<reference evidence="2" key="1">
    <citation type="submission" date="2018-11" db="EMBL/GenBank/DDBJ databases">
        <authorList>
            <consortium name="Pathogen Informatics"/>
        </authorList>
    </citation>
    <scope>NUCLEOTIDE SEQUENCE</scope>
</reference>
<sequence>MLMVPRRTAIAASGKANLRIPSTRLVKQNESDASARSPKAASGQSPTEHPAISSVNASDKHSCSTSISTKHQQRKGGRRGRR</sequence>
<dbReference type="EMBL" id="CAAALY010009246">
    <property type="protein sequence ID" value="VEL10518.1"/>
    <property type="molecule type" value="Genomic_DNA"/>
</dbReference>
<name>A0A3S5BNC3_9PLAT</name>
<feature type="compositionally biased region" description="Polar residues" evidence="1">
    <location>
        <begin position="25"/>
        <end position="34"/>
    </location>
</feature>
<dbReference type="AlphaFoldDB" id="A0A3S5BNC3"/>
<protein>
    <submittedName>
        <fullName evidence="2">Uncharacterized protein</fullName>
    </submittedName>
</protein>
<feature type="compositionally biased region" description="Basic residues" evidence="1">
    <location>
        <begin position="71"/>
        <end position="82"/>
    </location>
</feature>